<dbReference type="Pfam" id="PF00814">
    <property type="entry name" value="TsaD"/>
    <property type="match status" value="1"/>
</dbReference>
<evidence type="ECO:0000313" key="3">
    <source>
        <dbReference type="Proteomes" id="UP000199531"/>
    </source>
</evidence>
<dbReference type="GO" id="GO:0005829">
    <property type="term" value="C:cytosol"/>
    <property type="evidence" value="ECO:0007669"/>
    <property type="project" value="TreeGrafter"/>
</dbReference>
<dbReference type="Gene3D" id="3.30.420.40">
    <property type="match status" value="2"/>
</dbReference>
<name>A0A1H8CPX5_9BURK</name>
<gene>
    <name evidence="2" type="ORF">SAMN02745977_00010</name>
</gene>
<evidence type="ECO:0000259" key="1">
    <source>
        <dbReference type="Pfam" id="PF00814"/>
    </source>
</evidence>
<dbReference type="InterPro" id="IPR000905">
    <property type="entry name" value="Gcp-like_dom"/>
</dbReference>
<keyword evidence="3" id="KW-1185">Reference proteome</keyword>
<proteinExistence type="predicted"/>
<dbReference type="InterPro" id="IPR043129">
    <property type="entry name" value="ATPase_NBD"/>
</dbReference>
<dbReference type="NCBIfam" id="TIGR03725">
    <property type="entry name" value="T6A_YeaZ"/>
    <property type="match status" value="1"/>
</dbReference>
<dbReference type="GO" id="GO:0002949">
    <property type="term" value="P:tRNA threonylcarbamoyladenosine modification"/>
    <property type="evidence" value="ECO:0007669"/>
    <property type="project" value="InterPro"/>
</dbReference>
<dbReference type="STRING" id="1121117.SAMN02745977_00010"/>
<dbReference type="AlphaFoldDB" id="A0A1H8CPX5"/>
<accession>A0A1H8CPX5</accession>
<dbReference type="SUPFAM" id="SSF53067">
    <property type="entry name" value="Actin-like ATPase domain"/>
    <property type="match status" value="2"/>
</dbReference>
<dbReference type="InterPro" id="IPR022496">
    <property type="entry name" value="T6A_TsaB"/>
</dbReference>
<dbReference type="PANTHER" id="PTHR11735">
    <property type="entry name" value="TRNA N6-ADENOSINE THREONYLCARBAMOYLTRANSFERASE"/>
    <property type="match status" value="1"/>
</dbReference>
<reference evidence="2 3" key="1">
    <citation type="submission" date="2016-10" db="EMBL/GenBank/DDBJ databases">
        <authorList>
            <person name="de Groot N.N."/>
        </authorList>
    </citation>
    <scope>NUCLEOTIDE SEQUENCE [LARGE SCALE GENOMIC DNA]</scope>
    <source>
        <strain evidence="2 3">DSM 15123</strain>
    </source>
</reference>
<evidence type="ECO:0000313" key="2">
    <source>
        <dbReference type="EMBL" id="SEM97075.1"/>
    </source>
</evidence>
<dbReference type="Proteomes" id="UP000199531">
    <property type="component" value="Unassembled WGS sequence"/>
</dbReference>
<dbReference type="CDD" id="cd24032">
    <property type="entry name" value="ASKHA_NBD_TsaB"/>
    <property type="match status" value="1"/>
</dbReference>
<sequence length="285" mass="29666">MSENPSASAPVSPSVAPVPEGAAPLPAWQPQAGLQLLAMDTSTSVMSVAVGRWPAGAAARGEAPDQWQHTGAGAAQSSATLIPTVQRLLGEAGLGLAQLDAIVFGAGPGSFTGLRTACAVAQGLALGTGRPVLPVDTLLAVAEDWRSRQPELAPGTVVWALLDARMDEIYVAGWRWQPRDGMPAWELTQPVLLARPEDLLQVPGLKPEAICAGNVQPVYGERLPVTVQEGMPTADAMLRLAPALLLDGGAIDPALALPRYVRDKVAQTTAEREEAKLRAAGARHA</sequence>
<organism evidence="2 3">
    <name type="scientific">Brachymonas denitrificans DSM 15123</name>
    <dbReference type="NCBI Taxonomy" id="1121117"/>
    <lineage>
        <taxon>Bacteria</taxon>
        <taxon>Pseudomonadati</taxon>
        <taxon>Pseudomonadota</taxon>
        <taxon>Betaproteobacteria</taxon>
        <taxon>Burkholderiales</taxon>
        <taxon>Comamonadaceae</taxon>
        <taxon>Brachymonas</taxon>
    </lineage>
</organism>
<protein>
    <submittedName>
        <fullName evidence="2">tRNA threonylcarbamoyladenosine biosynthesis protein TsaB</fullName>
    </submittedName>
</protein>
<dbReference type="PANTHER" id="PTHR11735:SF11">
    <property type="entry name" value="TRNA THREONYLCARBAMOYLADENOSINE BIOSYNTHESIS PROTEIN TSAB"/>
    <property type="match status" value="1"/>
</dbReference>
<feature type="domain" description="Gcp-like" evidence="1">
    <location>
        <begin position="76"/>
        <end position="172"/>
    </location>
</feature>
<dbReference type="EMBL" id="FOCW01000001">
    <property type="protein sequence ID" value="SEM97075.1"/>
    <property type="molecule type" value="Genomic_DNA"/>
</dbReference>